<feature type="signal peptide" evidence="1">
    <location>
        <begin position="1"/>
        <end position="30"/>
    </location>
</feature>
<protein>
    <recommendedName>
        <fullName evidence="4">YHS domain-containing protein</fullName>
    </recommendedName>
</protein>
<evidence type="ECO:0000313" key="3">
    <source>
        <dbReference type="Proteomes" id="UP001596083"/>
    </source>
</evidence>
<dbReference type="EMBL" id="JBHSPB010000001">
    <property type="protein sequence ID" value="MFC5718625.1"/>
    <property type="molecule type" value="Genomic_DNA"/>
</dbReference>
<dbReference type="RefSeq" id="WP_390313593.1">
    <property type="nucleotide sequence ID" value="NZ_JBHSPB010000001.1"/>
</dbReference>
<sequence length="124" mass="12698">MPGLKRLAQLGVTAVAATALIGGLSANAQAATGNLFYTTADGAQHVITDPVDFVCYSLEDGGAVFANNQTDENAFFYQDSNCLVSVVVGAKVPSKQSSVIIPSAHSVLVANAPTPAQARPRAHA</sequence>
<evidence type="ECO:0000313" key="2">
    <source>
        <dbReference type="EMBL" id="MFC5718625.1"/>
    </source>
</evidence>
<evidence type="ECO:0008006" key="4">
    <source>
        <dbReference type="Google" id="ProtNLM"/>
    </source>
</evidence>
<evidence type="ECO:0000256" key="1">
    <source>
        <dbReference type="SAM" id="SignalP"/>
    </source>
</evidence>
<gene>
    <name evidence="2" type="ORF">ACFP1Z_00325</name>
</gene>
<proteinExistence type="predicted"/>
<keyword evidence="1" id="KW-0732">Signal</keyword>
<keyword evidence="3" id="KW-1185">Reference proteome</keyword>
<comment type="caution">
    <text evidence="2">The sequence shown here is derived from an EMBL/GenBank/DDBJ whole genome shotgun (WGS) entry which is preliminary data.</text>
</comment>
<reference evidence="3" key="1">
    <citation type="journal article" date="2019" name="Int. J. Syst. Evol. Microbiol.">
        <title>The Global Catalogue of Microorganisms (GCM) 10K type strain sequencing project: providing services to taxonomists for standard genome sequencing and annotation.</title>
        <authorList>
            <consortium name="The Broad Institute Genomics Platform"/>
            <consortium name="The Broad Institute Genome Sequencing Center for Infectious Disease"/>
            <person name="Wu L."/>
            <person name="Ma J."/>
        </authorList>
    </citation>
    <scope>NUCLEOTIDE SEQUENCE [LARGE SCALE GENOMIC DNA]</scope>
    <source>
        <strain evidence="3">CGMCC 4.7304</strain>
    </source>
</reference>
<feature type="chain" id="PRO_5046124916" description="YHS domain-containing protein" evidence="1">
    <location>
        <begin position="31"/>
        <end position="124"/>
    </location>
</feature>
<accession>A0ABW0YPZ5</accession>
<name>A0ABW0YPZ5_9ACTN</name>
<organism evidence="2 3">
    <name type="scientific">Streptomyces gamaensis</name>
    <dbReference type="NCBI Taxonomy" id="1763542"/>
    <lineage>
        <taxon>Bacteria</taxon>
        <taxon>Bacillati</taxon>
        <taxon>Actinomycetota</taxon>
        <taxon>Actinomycetes</taxon>
        <taxon>Kitasatosporales</taxon>
        <taxon>Streptomycetaceae</taxon>
        <taxon>Streptomyces</taxon>
    </lineage>
</organism>
<dbReference type="Proteomes" id="UP001596083">
    <property type="component" value="Unassembled WGS sequence"/>
</dbReference>